<keyword evidence="1" id="KW-1133">Transmembrane helix</keyword>
<evidence type="ECO:0000313" key="2">
    <source>
        <dbReference type="EMBL" id="CAK9137031.1"/>
    </source>
</evidence>
<name>A0ABC8QWB2_9AQUA</name>
<comment type="caution">
    <text evidence="2">The sequence shown here is derived from an EMBL/GenBank/DDBJ whole genome shotgun (WGS) entry which is preliminary data.</text>
</comment>
<accession>A0ABC8QWB2</accession>
<organism evidence="2 4">
    <name type="scientific">Ilex paraguariensis</name>
    <name type="common">yerba mate</name>
    <dbReference type="NCBI Taxonomy" id="185542"/>
    <lineage>
        <taxon>Eukaryota</taxon>
        <taxon>Viridiplantae</taxon>
        <taxon>Streptophyta</taxon>
        <taxon>Embryophyta</taxon>
        <taxon>Tracheophyta</taxon>
        <taxon>Spermatophyta</taxon>
        <taxon>Magnoliopsida</taxon>
        <taxon>eudicotyledons</taxon>
        <taxon>Gunneridae</taxon>
        <taxon>Pentapetalae</taxon>
        <taxon>asterids</taxon>
        <taxon>campanulids</taxon>
        <taxon>Aquifoliales</taxon>
        <taxon>Aquifoliaceae</taxon>
        <taxon>Ilex</taxon>
    </lineage>
</organism>
<proteinExistence type="predicted"/>
<dbReference type="EMBL" id="CAUOFW020000798">
    <property type="protein sequence ID" value="CAK9137031.1"/>
    <property type="molecule type" value="Genomic_DNA"/>
</dbReference>
<keyword evidence="4" id="KW-1185">Reference proteome</keyword>
<gene>
    <name evidence="2" type="ORF">ILEXP_LOCUS4053</name>
    <name evidence="3" type="ORF">ILEXP_LOCUS57504</name>
</gene>
<evidence type="ECO:0000313" key="4">
    <source>
        <dbReference type="Proteomes" id="UP001642360"/>
    </source>
</evidence>
<keyword evidence="1" id="KW-0812">Transmembrane</keyword>
<evidence type="ECO:0000313" key="3">
    <source>
        <dbReference type="EMBL" id="CAK9186999.1"/>
    </source>
</evidence>
<sequence length="129" mass="14670">MAESSASETARYIYVHDVEKGPLEAIDVHHIVVRKSSPKGFIVVLCTLLPIATSCLLFLIKLLIIPYSQMVGERKSDRRFANPHESHGSELKLVEWNRKFRASLDWLFWDAFSLHLAMLSSSSIAFPKK</sequence>
<keyword evidence="1" id="KW-0472">Membrane</keyword>
<feature type="transmembrane region" description="Helical" evidence="1">
    <location>
        <begin position="41"/>
        <end position="65"/>
    </location>
</feature>
<reference evidence="2 4" key="1">
    <citation type="submission" date="2024-02" db="EMBL/GenBank/DDBJ databases">
        <authorList>
            <person name="Vignale AGUSTIN F."/>
            <person name="Sosa J E."/>
            <person name="Modenutti C."/>
        </authorList>
    </citation>
    <scope>NUCLEOTIDE SEQUENCE [LARGE SCALE GENOMIC DNA]</scope>
</reference>
<evidence type="ECO:0000256" key="1">
    <source>
        <dbReference type="SAM" id="Phobius"/>
    </source>
</evidence>
<protein>
    <submittedName>
        <fullName evidence="2">Uncharacterized protein</fullName>
    </submittedName>
</protein>
<dbReference type="EMBL" id="CAUOFW020009758">
    <property type="protein sequence ID" value="CAK9186999.1"/>
    <property type="molecule type" value="Genomic_DNA"/>
</dbReference>
<dbReference type="AlphaFoldDB" id="A0ABC8QWB2"/>
<dbReference type="Proteomes" id="UP001642360">
    <property type="component" value="Unassembled WGS sequence"/>
</dbReference>